<evidence type="ECO:0000256" key="5">
    <source>
        <dbReference type="PIRSR" id="PIRSR625650-3"/>
    </source>
</evidence>
<sequence>MITIGAFQELKNKFGQRFKDSPADKLTFSKDKWLKLKFIEKREKPFSHLADGVVEPAGTDEIQWLVQWAVKNNVPLIPRGGGSGVCGAAVPVNGGIVIDMSSLNRIWGINYADEYIWVESGIMGNQIEKALQVITPENFYLNYQYTCGHSPASLSISTPGGWIATRSAGQFSSIYGTIEDLVLAIEAVNEKGERELIKGDDLKRFFRMEGSSGIITKVKMRIFPVSPFRQFLAFRFDDSKWAMGIVKAVSLLMERHENTDPHCVVRLYDSLDAAVNGPRIRDRRTKKANLAERFLLKYPTFLNKIAAKLEKKGKIQPLLVVMIQPPLDFYRCTNEQLSNLMAEKAFQFKDIISSFGGTFVGSDLAEAWYNNRFKLTYENVERRFEKGIFVETFDTTVPLDCVLEVYTAVKNAVSGCAVVLAHLSHIINETCCIYFTFAGKGRNLQETELLYDKVCDKSARAAIDAGAFITHHHGIGLKNIGYARYAYGSEWFMETREFQSDIFNPKKL</sequence>
<feature type="domain" description="FAD-binding PCMH-type" evidence="7">
    <location>
        <begin position="46"/>
        <end position="225"/>
    </location>
</feature>
<feature type="site" description="Important for enzyme activity" evidence="6">
    <location>
        <position position="266"/>
    </location>
</feature>
<feature type="active site" description="Proton donor/acceptor" evidence="4">
    <location>
        <position position="434"/>
    </location>
</feature>
<keyword evidence="3 5" id="KW-0274">FAD</keyword>
<dbReference type="SUPFAM" id="SSF56176">
    <property type="entry name" value="FAD-binding/transporter-associated domain-like"/>
    <property type="match status" value="1"/>
</dbReference>
<evidence type="ECO:0000259" key="7">
    <source>
        <dbReference type="PROSITE" id="PS51387"/>
    </source>
</evidence>
<reference evidence="8 9" key="1">
    <citation type="journal article" date="2015" name="Nature">
        <title>rRNA introns, odd ribosomes, and small enigmatic genomes across a large radiation of phyla.</title>
        <authorList>
            <person name="Brown C.T."/>
            <person name="Hug L.A."/>
            <person name="Thomas B.C."/>
            <person name="Sharon I."/>
            <person name="Castelle C.J."/>
            <person name="Singh A."/>
            <person name="Wilkins M.J."/>
            <person name="Williams K.H."/>
            <person name="Banfield J.F."/>
        </authorList>
    </citation>
    <scope>NUCLEOTIDE SEQUENCE [LARGE SCALE GENOMIC DNA]</scope>
</reference>
<accession>A0A0G0XKW4</accession>
<dbReference type="Proteomes" id="UP000033859">
    <property type="component" value="Unassembled WGS sequence"/>
</dbReference>
<evidence type="ECO:0000256" key="2">
    <source>
        <dbReference type="ARBA" id="ARBA00022630"/>
    </source>
</evidence>
<dbReference type="PROSITE" id="PS51387">
    <property type="entry name" value="FAD_PCMH"/>
    <property type="match status" value="1"/>
</dbReference>
<dbReference type="AlphaFoldDB" id="A0A0G0XKW4"/>
<dbReference type="GO" id="GO:0008609">
    <property type="term" value="F:alkylglycerone-phosphate synthase activity"/>
    <property type="evidence" value="ECO:0007669"/>
    <property type="project" value="InterPro"/>
</dbReference>
<dbReference type="InterPro" id="IPR016169">
    <property type="entry name" value="FAD-bd_PCMH_sub2"/>
</dbReference>
<evidence type="ECO:0000256" key="1">
    <source>
        <dbReference type="ARBA" id="ARBA00008000"/>
    </source>
</evidence>
<proteinExistence type="inferred from homology"/>
<comment type="similarity">
    <text evidence="1">Belongs to the FAD-binding oxidoreductase/transferase type 4 family.</text>
</comment>
<dbReference type="Gene3D" id="3.30.465.10">
    <property type="match status" value="1"/>
</dbReference>
<dbReference type="Gene3D" id="3.30.300.330">
    <property type="match status" value="1"/>
</dbReference>
<evidence type="ECO:0000313" key="9">
    <source>
        <dbReference type="Proteomes" id="UP000033859"/>
    </source>
</evidence>
<dbReference type="InterPro" id="IPR016164">
    <property type="entry name" value="FAD-linked_Oxase-like_C"/>
</dbReference>
<evidence type="ECO:0000313" key="8">
    <source>
        <dbReference type="EMBL" id="KKS25550.1"/>
    </source>
</evidence>
<dbReference type="PANTHER" id="PTHR46568">
    <property type="entry name" value="ALKYLDIHYDROXYACETONEPHOSPHATE SYNTHASE, PEROXISOMAL"/>
    <property type="match status" value="1"/>
</dbReference>
<organism evidence="8 9">
    <name type="scientific">Candidatus Yanofskybacteria bacterium GW2011_GWC2_41_9</name>
    <dbReference type="NCBI Taxonomy" id="1619029"/>
    <lineage>
        <taxon>Bacteria</taxon>
        <taxon>Candidatus Yanofskyibacteriota</taxon>
    </lineage>
</organism>
<dbReference type="GO" id="GO:0008610">
    <property type="term" value="P:lipid biosynthetic process"/>
    <property type="evidence" value="ECO:0007669"/>
    <property type="project" value="InterPro"/>
</dbReference>
<comment type="caution">
    <text evidence="8">The sequence shown here is derived from an EMBL/GenBank/DDBJ whole genome shotgun (WGS) entry which is preliminary data.</text>
</comment>
<evidence type="ECO:0000256" key="3">
    <source>
        <dbReference type="ARBA" id="ARBA00022827"/>
    </source>
</evidence>
<dbReference type="InterPro" id="IPR004113">
    <property type="entry name" value="FAD-bd_oxidored_4_C"/>
</dbReference>
<evidence type="ECO:0000256" key="4">
    <source>
        <dbReference type="PIRSR" id="PIRSR625650-1"/>
    </source>
</evidence>
<feature type="binding site" evidence="5">
    <location>
        <begin position="209"/>
        <end position="215"/>
    </location>
    <ligand>
        <name>FAD</name>
        <dbReference type="ChEBI" id="CHEBI:57692"/>
    </ligand>
</feature>
<name>A0A0G0XKW4_9BACT</name>
<keyword evidence="2" id="KW-0285">Flavoprotein</keyword>
<dbReference type="GO" id="GO:0071949">
    <property type="term" value="F:FAD binding"/>
    <property type="evidence" value="ECO:0007669"/>
    <property type="project" value="InterPro"/>
</dbReference>
<dbReference type="InterPro" id="IPR036318">
    <property type="entry name" value="FAD-bd_PCMH-like_sf"/>
</dbReference>
<dbReference type="Pfam" id="PF01565">
    <property type="entry name" value="FAD_binding_4"/>
    <property type="match status" value="1"/>
</dbReference>
<dbReference type="InterPro" id="IPR025650">
    <property type="entry name" value="Alkyl-DHAP_Synthase"/>
</dbReference>
<dbReference type="EMBL" id="LCCE01000041">
    <property type="protein sequence ID" value="KKS25550.1"/>
    <property type="molecule type" value="Genomic_DNA"/>
</dbReference>
<gene>
    <name evidence="8" type="ORF">UU84_C0041G0002</name>
</gene>
<dbReference type="PANTHER" id="PTHR46568:SF1">
    <property type="entry name" value="ALKYLDIHYDROXYACETONEPHOSPHATE SYNTHASE, PEROXISOMAL"/>
    <property type="match status" value="1"/>
</dbReference>
<dbReference type="SUPFAM" id="SSF55103">
    <property type="entry name" value="FAD-linked oxidases, C-terminal domain"/>
    <property type="match status" value="1"/>
</dbReference>
<dbReference type="InterPro" id="IPR006094">
    <property type="entry name" value="Oxid_FAD_bind_N"/>
</dbReference>
<dbReference type="Pfam" id="PF02913">
    <property type="entry name" value="FAD-oxidase_C"/>
    <property type="match status" value="1"/>
</dbReference>
<evidence type="ECO:0000256" key="6">
    <source>
        <dbReference type="PIRSR" id="PIRSR625650-4"/>
    </source>
</evidence>
<comment type="cofactor">
    <cofactor evidence="5">
        <name>FAD</name>
        <dbReference type="ChEBI" id="CHEBI:57692"/>
    </cofactor>
</comment>
<dbReference type="InterPro" id="IPR016166">
    <property type="entry name" value="FAD-bd_PCMH"/>
</dbReference>
<protein>
    <recommendedName>
        <fullName evidence="7">FAD-binding PCMH-type domain-containing protein</fullName>
    </recommendedName>
</protein>